<sequence length="470" mass="50402">MRNLVHPAALLPPAGGVNAALRQQHASAGHEELDSRGFVFPENLQLPGLSSLIRESWRRSAELHANPDNPEAPLAMDRDELEEYRRQHPLAAIMPVIHKLLVLPSHDSGMLVAVGDEVGRLLWVEGDAALQRRAEGMMFVPGADWSEATVGTSAPGTALALGRGIQISGAEHYKRSVHPWSCTAVPFHDPDSGALLGVVDITGTESAVAPHTLSLVEATVAAAQAHLRVERLQLAAARQTSPSRRRSSAAPGTAAPGTAATGKAGAPAANSLYRNSLQLLGRDQALLSIDGRTVALSARHSEILALLSTRPEGLNAEELCTLLYPGEASTMTLRAEMVRLRKVLQQLNPGAVPESRPYRLPLDLVPDSGQVLKCLQRGAHRIALEIYRGGVLPRSEAPGIVELRARVSELMREALLTDGSAESLLKYAELPEAKDDVEVRTAALKLLAPRSPKRAAVVADLERLDRELRA</sequence>
<dbReference type="Gene3D" id="3.30.450.40">
    <property type="match status" value="1"/>
</dbReference>
<evidence type="ECO:0000313" key="4">
    <source>
        <dbReference type="Proteomes" id="UP000276055"/>
    </source>
</evidence>
<feature type="domain" description="GAF" evidence="2">
    <location>
        <begin position="132"/>
        <end position="222"/>
    </location>
</feature>
<reference evidence="3 4" key="1">
    <citation type="submission" date="2018-10" db="EMBL/GenBank/DDBJ databases">
        <title>Genomic Encyclopedia of Type Strains, Phase IV (KMG-IV): sequencing the most valuable type-strain genomes for metagenomic binning, comparative biology and taxonomic classification.</title>
        <authorList>
            <person name="Goeker M."/>
        </authorList>
    </citation>
    <scope>NUCLEOTIDE SEQUENCE [LARGE SCALE GENOMIC DNA]</scope>
    <source>
        <strain evidence="3 4">DSM 25586</strain>
    </source>
</reference>
<gene>
    <name evidence="3" type="ORF">C8D78_1350</name>
</gene>
<dbReference type="OrthoDB" id="3928741at2"/>
<name>A0A495EUQ1_9MICC</name>
<dbReference type="AlphaFoldDB" id="A0A495EUQ1"/>
<dbReference type="InterPro" id="IPR029016">
    <property type="entry name" value="GAF-like_dom_sf"/>
</dbReference>
<dbReference type="Proteomes" id="UP000276055">
    <property type="component" value="Unassembled WGS sequence"/>
</dbReference>
<evidence type="ECO:0000313" key="3">
    <source>
        <dbReference type="EMBL" id="RKR20708.1"/>
    </source>
</evidence>
<dbReference type="InterPro" id="IPR003018">
    <property type="entry name" value="GAF"/>
</dbReference>
<dbReference type="EMBL" id="RBIR01000002">
    <property type="protein sequence ID" value="RKR20708.1"/>
    <property type="molecule type" value="Genomic_DNA"/>
</dbReference>
<evidence type="ECO:0000256" key="1">
    <source>
        <dbReference type="SAM" id="MobiDB-lite"/>
    </source>
</evidence>
<feature type="region of interest" description="Disordered" evidence="1">
    <location>
        <begin position="236"/>
        <end position="265"/>
    </location>
</feature>
<dbReference type="RefSeq" id="WP_120951325.1">
    <property type="nucleotide sequence ID" value="NZ_RBIR01000002.1"/>
</dbReference>
<evidence type="ECO:0000259" key="2">
    <source>
        <dbReference type="Pfam" id="PF01590"/>
    </source>
</evidence>
<comment type="caution">
    <text evidence="3">The sequence shown here is derived from an EMBL/GenBank/DDBJ whole genome shotgun (WGS) entry which is preliminary data.</text>
</comment>
<dbReference type="Pfam" id="PF01590">
    <property type="entry name" value="GAF"/>
    <property type="match status" value="1"/>
</dbReference>
<protein>
    <submittedName>
        <fullName evidence="3">GAF domain-containing protein</fullName>
    </submittedName>
</protein>
<organism evidence="3 4">
    <name type="scientific">Arthrobacter oryzae</name>
    <dbReference type="NCBI Taxonomy" id="409290"/>
    <lineage>
        <taxon>Bacteria</taxon>
        <taxon>Bacillati</taxon>
        <taxon>Actinomycetota</taxon>
        <taxon>Actinomycetes</taxon>
        <taxon>Micrococcales</taxon>
        <taxon>Micrococcaceae</taxon>
        <taxon>Arthrobacter</taxon>
    </lineage>
</organism>
<proteinExistence type="predicted"/>
<accession>A0A495EUQ1</accession>